<proteinExistence type="predicted"/>
<dbReference type="AlphaFoldDB" id="A0A0B4C713"/>
<reference evidence="2 3" key="1">
    <citation type="submission" date="2014-12" db="EMBL/GenBank/DDBJ databases">
        <title>Genome sequencing of Brevundimonas nasdae TPW30.</title>
        <authorList>
            <person name="Tan P.W."/>
            <person name="Chan K.-G."/>
        </authorList>
    </citation>
    <scope>NUCLEOTIDE SEQUENCE [LARGE SCALE GENOMIC DNA]</scope>
    <source>
        <strain evidence="2 3">TPW30</strain>
    </source>
</reference>
<gene>
    <name evidence="2" type="ORF">RM53_10700</name>
</gene>
<sequence>MTEDTTPTAADKLKQALAAKKARAGHGFNAQPSAKAEEKAVSARNVAMAQPAFRKASKRG</sequence>
<dbReference type="RefSeq" id="WP_039246646.1">
    <property type="nucleotide sequence ID" value="NZ_JWSY01000019.1"/>
</dbReference>
<dbReference type="STRING" id="172043.RM53_10700"/>
<evidence type="ECO:0000313" key="3">
    <source>
        <dbReference type="Proteomes" id="UP000031166"/>
    </source>
</evidence>
<comment type="caution">
    <text evidence="2">The sequence shown here is derived from an EMBL/GenBank/DDBJ whole genome shotgun (WGS) entry which is preliminary data.</text>
</comment>
<protein>
    <submittedName>
        <fullName evidence="2">Uncharacterized protein</fullName>
    </submittedName>
</protein>
<accession>A0A0B4C713</accession>
<dbReference type="EMBL" id="JWSY01000019">
    <property type="protein sequence ID" value="KIC56829.1"/>
    <property type="molecule type" value="Genomic_DNA"/>
</dbReference>
<organism evidence="2 3">
    <name type="scientific">Brevundimonas nasdae</name>
    <dbReference type="NCBI Taxonomy" id="172043"/>
    <lineage>
        <taxon>Bacteria</taxon>
        <taxon>Pseudomonadati</taxon>
        <taxon>Pseudomonadota</taxon>
        <taxon>Alphaproteobacteria</taxon>
        <taxon>Caulobacterales</taxon>
        <taxon>Caulobacteraceae</taxon>
        <taxon>Brevundimonas</taxon>
    </lineage>
</organism>
<dbReference type="Proteomes" id="UP000031166">
    <property type="component" value="Unassembled WGS sequence"/>
</dbReference>
<evidence type="ECO:0000313" key="2">
    <source>
        <dbReference type="EMBL" id="KIC56829.1"/>
    </source>
</evidence>
<name>A0A0B4C713_9CAUL</name>
<evidence type="ECO:0000256" key="1">
    <source>
        <dbReference type="SAM" id="MobiDB-lite"/>
    </source>
</evidence>
<feature type="region of interest" description="Disordered" evidence="1">
    <location>
        <begin position="23"/>
        <end position="60"/>
    </location>
</feature>